<dbReference type="InterPro" id="IPR009060">
    <property type="entry name" value="UBA-like_sf"/>
</dbReference>
<feature type="region of interest" description="Disordered" evidence="15">
    <location>
        <begin position="402"/>
        <end position="454"/>
    </location>
</feature>
<dbReference type="PROSITE" id="PS50032">
    <property type="entry name" value="KA1"/>
    <property type="match status" value="1"/>
</dbReference>
<dbReference type="PROSITE" id="PS00107">
    <property type="entry name" value="PROTEIN_KINASE_ATP"/>
    <property type="match status" value="1"/>
</dbReference>
<evidence type="ECO:0000256" key="13">
    <source>
        <dbReference type="ARBA" id="ARBA00048679"/>
    </source>
</evidence>
<feature type="domain" description="UBA" evidence="17">
    <location>
        <begin position="334"/>
        <end position="374"/>
    </location>
</feature>
<dbReference type="GO" id="GO:0035556">
    <property type="term" value="P:intracellular signal transduction"/>
    <property type="evidence" value="ECO:0007669"/>
    <property type="project" value="TreeGrafter"/>
</dbReference>
<feature type="compositionally biased region" description="Basic and acidic residues" evidence="15">
    <location>
        <begin position="828"/>
        <end position="842"/>
    </location>
</feature>
<dbReference type="InterPro" id="IPR028375">
    <property type="entry name" value="KA1/Ssp2_C"/>
</dbReference>
<comment type="cofactor">
    <cofactor evidence="1">
        <name>Mg(2+)</name>
        <dbReference type="ChEBI" id="CHEBI:18420"/>
    </cofactor>
</comment>
<keyword evidence="6" id="KW-0808">Transferase</keyword>
<evidence type="ECO:0000256" key="6">
    <source>
        <dbReference type="ARBA" id="ARBA00022679"/>
    </source>
</evidence>
<evidence type="ECO:0000313" key="19">
    <source>
        <dbReference type="EMBL" id="KAF7258984.1"/>
    </source>
</evidence>
<dbReference type="EMBL" id="JTDE01001429">
    <property type="protein sequence ID" value="KAF7258984.1"/>
    <property type="molecule type" value="Genomic_DNA"/>
</dbReference>
<dbReference type="FunFam" id="3.30.200.20:FF:000003">
    <property type="entry name" value="Non-specific serine/threonine protein kinase"/>
    <property type="match status" value="1"/>
</dbReference>
<accession>A0A8S9YWM5</accession>
<comment type="caution">
    <text evidence="19">The sequence shown here is derived from an EMBL/GenBank/DDBJ whole genome shotgun (WGS) entry which is preliminary data.</text>
</comment>
<evidence type="ECO:0000313" key="20">
    <source>
        <dbReference type="Proteomes" id="UP000822476"/>
    </source>
</evidence>
<dbReference type="SMART" id="SM00220">
    <property type="entry name" value="S_TKc"/>
    <property type="match status" value="1"/>
</dbReference>
<keyword evidence="5" id="KW-0597">Phosphoprotein</keyword>
<dbReference type="InterPro" id="IPR015940">
    <property type="entry name" value="UBA"/>
</dbReference>
<dbReference type="SUPFAM" id="SSF103243">
    <property type="entry name" value="KA1-like"/>
    <property type="match status" value="1"/>
</dbReference>
<dbReference type="SUPFAM" id="SSF46934">
    <property type="entry name" value="UBA-like"/>
    <property type="match status" value="1"/>
</dbReference>
<feature type="domain" description="KA1" evidence="18">
    <location>
        <begin position="945"/>
        <end position="994"/>
    </location>
</feature>
<dbReference type="PROSITE" id="PS00108">
    <property type="entry name" value="PROTEIN_KINASE_ST"/>
    <property type="match status" value="1"/>
</dbReference>
<dbReference type="InterPro" id="IPR017441">
    <property type="entry name" value="Protein_kinase_ATP_BS"/>
</dbReference>
<dbReference type="GO" id="GO:0005524">
    <property type="term" value="F:ATP binding"/>
    <property type="evidence" value="ECO:0007669"/>
    <property type="project" value="UniProtKB-UniRule"/>
</dbReference>
<feature type="compositionally biased region" description="Polar residues" evidence="15">
    <location>
        <begin position="806"/>
        <end position="827"/>
    </location>
</feature>
<dbReference type="Pfam" id="PF02149">
    <property type="entry name" value="KA1"/>
    <property type="match status" value="1"/>
</dbReference>
<dbReference type="CDD" id="cd14337">
    <property type="entry name" value="UBA_MARK_Par1"/>
    <property type="match status" value="1"/>
</dbReference>
<organism evidence="19 20">
    <name type="scientific">Paragonimus skrjabini miyazakii</name>
    <dbReference type="NCBI Taxonomy" id="59628"/>
    <lineage>
        <taxon>Eukaryota</taxon>
        <taxon>Metazoa</taxon>
        <taxon>Spiralia</taxon>
        <taxon>Lophotrochozoa</taxon>
        <taxon>Platyhelminthes</taxon>
        <taxon>Trematoda</taxon>
        <taxon>Digenea</taxon>
        <taxon>Plagiorchiida</taxon>
        <taxon>Troglotremata</taxon>
        <taxon>Troglotrematidae</taxon>
        <taxon>Paragonimus</taxon>
    </lineage>
</organism>
<evidence type="ECO:0000256" key="12">
    <source>
        <dbReference type="ARBA" id="ARBA00047899"/>
    </source>
</evidence>
<dbReference type="Gene3D" id="3.30.200.20">
    <property type="entry name" value="Phosphorylase Kinase, domain 1"/>
    <property type="match status" value="1"/>
</dbReference>
<feature type="domain" description="Protein kinase" evidence="16">
    <location>
        <begin position="64"/>
        <end position="315"/>
    </location>
</feature>
<dbReference type="GO" id="GO:0046872">
    <property type="term" value="F:metal ion binding"/>
    <property type="evidence" value="ECO:0007669"/>
    <property type="project" value="UniProtKB-KW"/>
</dbReference>
<keyword evidence="11" id="KW-0460">Magnesium</keyword>
<feature type="compositionally biased region" description="Basic and acidic residues" evidence="15">
    <location>
        <begin position="417"/>
        <end position="431"/>
    </location>
</feature>
<evidence type="ECO:0000256" key="4">
    <source>
        <dbReference type="ARBA" id="ARBA00022527"/>
    </source>
</evidence>
<evidence type="ECO:0000256" key="5">
    <source>
        <dbReference type="ARBA" id="ARBA00022553"/>
    </source>
</evidence>
<dbReference type="AlphaFoldDB" id="A0A8S9YWM5"/>
<keyword evidence="20" id="KW-1185">Reference proteome</keyword>
<dbReference type="FunFam" id="3.30.310.80:FF:000011">
    <property type="entry name" value="Non-specific serine/threonine protein kinase"/>
    <property type="match status" value="1"/>
</dbReference>
<name>A0A8S9YWM5_9TREM</name>
<evidence type="ECO:0000256" key="1">
    <source>
        <dbReference type="ARBA" id="ARBA00001946"/>
    </source>
</evidence>
<comment type="catalytic activity">
    <reaction evidence="12">
        <text>L-threonyl-[protein] + ATP = O-phospho-L-threonyl-[protein] + ADP + H(+)</text>
        <dbReference type="Rhea" id="RHEA:46608"/>
        <dbReference type="Rhea" id="RHEA-COMP:11060"/>
        <dbReference type="Rhea" id="RHEA-COMP:11605"/>
        <dbReference type="ChEBI" id="CHEBI:15378"/>
        <dbReference type="ChEBI" id="CHEBI:30013"/>
        <dbReference type="ChEBI" id="CHEBI:30616"/>
        <dbReference type="ChEBI" id="CHEBI:61977"/>
        <dbReference type="ChEBI" id="CHEBI:456216"/>
        <dbReference type="EC" id="2.7.11.1"/>
    </reaction>
</comment>
<dbReference type="Gene3D" id="1.10.510.10">
    <property type="entry name" value="Transferase(Phosphotransferase) domain 1"/>
    <property type="match status" value="1"/>
</dbReference>
<dbReference type="PROSITE" id="PS50011">
    <property type="entry name" value="PROTEIN_KINASE_DOM"/>
    <property type="match status" value="1"/>
</dbReference>
<evidence type="ECO:0000259" key="18">
    <source>
        <dbReference type="PROSITE" id="PS50032"/>
    </source>
</evidence>
<reference evidence="19" key="1">
    <citation type="submission" date="2019-07" db="EMBL/GenBank/DDBJ databases">
        <title>Annotation for the trematode Paragonimus miyazaki's.</title>
        <authorList>
            <person name="Choi Y.-J."/>
        </authorList>
    </citation>
    <scope>NUCLEOTIDE SEQUENCE</scope>
    <source>
        <strain evidence="19">Japan</strain>
    </source>
</reference>
<dbReference type="Gene3D" id="1.10.8.10">
    <property type="entry name" value="DNA helicase RuvA subunit, C-terminal domain"/>
    <property type="match status" value="1"/>
</dbReference>
<dbReference type="Pfam" id="PF00069">
    <property type="entry name" value="Pkinase"/>
    <property type="match status" value="1"/>
</dbReference>
<comment type="similarity">
    <text evidence="2">Belongs to the protein kinase superfamily. CAMK Ser/Thr protein kinase family. SNF1 subfamily.</text>
</comment>
<feature type="compositionally biased region" description="Low complexity" evidence="15">
    <location>
        <begin position="843"/>
        <end position="854"/>
    </location>
</feature>
<keyword evidence="7" id="KW-0479">Metal-binding</keyword>
<feature type="region of interest" description="Disordered" evidence="15">
    <location>
        <begin position="506"/>
        <end position="526"/>
    </location>
</feature>
<dbReference type="GO" id="GO:0000226">
    <property type="term" value="P:microtubule cytoskeleton organization"/>
    <property type="evidence" value="ECO:0007669"/>
    <property type="project" value="TreeGrafter"/>
</dbReference>
<proteinExistence type="inferred from homology"/>
<evidence type="ECO:0000259" key="16">
    <source>
        <dbReference type="PROSITE" id="PS50011"/>
    </source>
</evidence>
<keyword evidence="8 14" id="KW-0547">Nucleotide-binding</keyword>
<dbReference type="PROSITE" id="PS50030">
    <property type="entry name" value="UBA"/>
    <property type="match status" value="1"/>
</dbReference>
<dbReference type="InterPro" id="IPR011009">
    <property type="entry name" value="Kinase-like_dom_sf"/>
</dbReference>
<dbReference type="InterPro" id="IPR008271">
    <property type="entry name" value="Ser/Thr_kinase_AS"/>
</dbReference>
<dbReference type="GO" id="GO:0005737">
    <property type="term" value="C:cytoplasm"/>
    <property type="evidence" value="ECO:0007669"/>
    <property type="project" value="TreeGrafter"/>
</dbReference>
<dbReference type="SUPFAM" id="SSF56112">
    <property type="entry name" value="Protein kinase-like (PK-like)"/>
    <property type="match status" value="1"/>
</dbReference>
<dbReference type="InterPro" id="IPR000719">
    <property type="entry name" value="Prot_kinase_dom"/>
</dbReference>
<evidence type="ECO:0000256" key="2">
    <source>
        <dbReference type="ARBA" id="ARBA00006234"/>
    </source>
</evidence>
<evidence type="ECO:0000256" key="3">
    <source>
        <dbReference type="ARBA" id="ARBA00012513"/>
    </source>
</evidence>
<dbReference type="GO" id="GO:0050321">
    <property type="term" value="F:tau-protein kinase activity"/>
    <property type="evidence" value="ECO:0007669"/>
    <property type="project" value="TreeGrafter"/>
</dbReference>
<evidence type="ECO:0000256" key="7">
    <source>
        <dbReference type="ARBA" id="ARBA00022723"/>
    </source>
</evidence>
<gene>
    <name evidence="19" type="ORF">EG68_06467</name>
</gene>
<dbReference type="PANTHER" id="PTHR24346:SF82">
    <property type="entry name" value="KP78A-RELATED"/>
    <property type="match status" value="1"/>
</dbReference>
<dbReference type="Gene3D" id="3.30.310.80">
    <property type="entry name" value="Kinase associated domain 1, KA1"/>
    <property type="match status" value="1"/>
</dbReference>
<feature type="region of interest" description="Disordered" evidence="15">
    <location>
        <begin position="714"/>
        <end position="783"/>
    </location>
</feature>
<dbReference type="SMART" id="SM00165">
    <property type="entry name" value="UBA"/>
    <property type="match status" value="1"/>
</dbReference>
<dbReference type="OrthoDB" id="504170at2759"/>
<dbReference type="EC" id="2.7.11.1" evidence="3"/>
<dbReference type="PANTHER" id="PTHR24346">
    <property type="entry name" value="MAP/MICROTUBULE AFFINITY-REGULATING KINASE"/>
    <property type="match status" value="1"/>
</dbReference>
<dbReference type="InterPro" id="IPR001772">
    <property type="entry name" value="KA1_dom"/>
</dbReference>
<dbReference type="FunFam" id="1.10.8.10:FF:000005">
    <property type="entry name" value="Non-specific serine/threonine protein kinase"/>
    <property type="match status" value="1"/>
</dbReference>
<evidence type="ECO:0000256" key="8">
    <source>
        <dbReference type="ARBA" id="ARBA00022741"/>
    </source>
</evidence>
<feature type="compositionally biased region" description="Polar residues" evidence="15">
    <location>
        <begin position="739"/>
        <end position="757"/>
    </location>
</feature>
<feature type="binding site" evidence="14">
    <location>
        <position position="93"/>
    </location>
    <ligand>
        <name>ATP</name>
        <dbReference type="ChEBI" id="CHEBI:30616"/>
    </ligand>
</feature>
<evidence type="ECO:0000256" key="15">
    <source>
        <dbReference type="SAM" id="MobiDB-lite"/>
    </source>
</evidence>
<evidence type="ECO:0000256" key="10">
    <source>
        <dbReference type="ARBA" id="ARBA00022840"/>
    </source>
</evidence>
<evidence type="ECO:0000256" key="11">
    <source>
        <dbReference type="ARBA" id="ARBA00022842"/>
    </source>
</evidence>
<keyword evidence="9" id="KW-0418">Kinase</keyword>
<dbReference type="Proteomes" id="UP000822476">
    <property type="component" value="Unassembled WGS sequence"/>
</dbReference>
<protein>
    <recommendedName>
        <fullName evidence="3">non-specific serine/threonine protein kinase</fullName>
        <ecNumber evidence="3">2.7.11.1</ecNumber>
    </recommendedName>
</protein>
<keyword evidence="4" id="KW-0723">Serine/threonine-protein kinase</keyword>
<keyword evidence="10 14" id="KW-0067">ATP-binding</keyword>
<evidence type="ECO:0000256" key="14">
    <source>
        <dbReference type="PROSITE-ProRule" id="PRU10141"/>
    </source>
</evidence>
<dbReference type="FunFam" id="1.10.510.10:FF:000156">
    <property type="entry name" value="Serine/threonine-protein kinase SIK3 homolog"/>
    <property type="match status" value="1"/>
</dbReference>
<evidence type="ECO:0000256" key="9">
    <source>
        <dbReference type="ARBA" id="ARBA00022777"/>
    </source>
</evidence>
<sequence length="994" mass="112632">MPEILTETRDHYTRPMTTAVMSNATTRICSKTEQQSNSLEREANNRCAVTRRKSKHDRILLGRYKLDRTIGTGNFAKVKLATHLSTGKQVAIKIIDKSELSSSSRKKLSREVNLMKGLDHPNIIKLLEIIDTEKIMYLVLEYASGGELYEYLAVHGRMKEKTAREKFRQILSAVEYCHQKCIIHRDLKMENLLLDSDLNIKLADFGFANEYQVGKKLNTFCGSPPYAAPELFRGKEYEGPEVDVWSLGVILFKLVTGNLPFDGHSLSELRERVLRGRYRIPFYMSTECERLLKKMLVLNPAKRYSLQALMKDRWVNMSFEDDPLVPYVEPKADKTDPSRIDALMNMGFSLDAIVRSLKNNEFNEIYATYILLEKRSEKRSRTPTPTGSGKQTVIVMNGKHNEATTGWNSNEQVMQADKPRGDKEEPTKENPTDEPATGLVCITATPKPPSVEDIDKPTEKIITIYREKTSSETEQKAEDKPVERKRVRRPLTTYDITVPPISESIRESEHSLTPTHWFPTKGTGKPNWAKETVEDALGLPPLVAKNTPVKRTQSINAPAMSDRLRNGPITIVTEPKPTEQVFKSALPTNGVGNERNTHRIILLPTSDYERLQTAPAVEPPVFSRFAPERQTVHSTYQPATMQLAQPTGVAENKDSKVSAARTNLANIDLDEQTFYVDEIPETSKPKGFFRSLTSRFQRRPMQERIDADAFADQKPVRTNFIPTNPSEAPIIPQHAPLRSDTNSSKQRLTTQTLSTNRSLRESPRTVAPSSAMGDSAYSSTDEQERNVTGFFRSFALRLSKRKQNDSESNNSVTSEASKHQPGSTTSLRRSETGKNVKNDRLRPTSSPGSTPDSGQYRTKSSPEGPKIQSYLPKAVTDMVDMPTARFNQKNVEQIKPRTLRFTWSMKATSRRTPDEIMTEVRRVLLKNRYAFEQQQRYLFICEDNLDTTDKAVSWELEICGVPRLNMHGIRFKKITGTSVAYKNIVAKIVNELDI</sequence>
<feature type="region of interest" description="Disordered" evidence="15">
    <location>
        <begin position="801"/>
        <end position="871"/>
    </location>
</feature>
<comment type="catalytic activity">
    <reaction evidence="13">
        <text>L-seryl-[protein] + ATP = O-phospho-L-seryl-[protein] + ADP + H(+)</text>
        <dbReference type="Rhea" id="RHEA:17989"/>
        <dbReference type="Rhea" id="RHEA-COMP:9863"/>
        <dbReference type="Rhea" id="RHEA-COMP:11604"/>
        <dbReference type="ChEBI" id="CHEBI:15378"/>
        <dbReference type="ChEBI" id="CHEBI:29999"/>
        <dbReference type="ChEBI" id="CHEBI:30616"/>
        <dbReference type="ChEBI" id="CHEBI:83421"/>
        <dbReference type="ChEBI" id="CHEBI:456216"/>
        <dbReference type="EC" id="2.7.11.1"/>
    </reaction>
</comment>
<evidence type="ECO:0000259" key="17">
    <source>
        <dbReference type="PROSITE" id="PS50030"/>
    </source>
</evidence>
<feature type="compositionally biased region" description="Polar residues" evidence="15">
    <location>
        <begin position="403"/>
        <end position="413"/>
    </location>
</feature>